<keyword evidence="9 11" id="KW-0057">Aromatic amino acid biosynthesis</keyword>
<keyword evidence="4 11" id="KW-0028">Amino-acid biosynthesis</keyword>
<dbReference type="Proteomes" id="UP001156831">
    <property type="component" value="Unassembled WGS sequence"/>
</dbReference>
<evidence type="ECO:0000256" key="1">
    <source>
        <dbReference type="ARBA" id="ARBA00004842"/>
    </source>
</evidence>
<dbReference type="InterPro" id="IPR027417">
    <property type="entry name" value="P-loop_NTPase"/>
</dbReference>
<dbReference type="PRINTS" id="PR01100">
    <property type="entry name" value="SHIKIMTKNASE"/>
</dbReference>
<keyword evidence="11" id="KW-0460">Magnesium</keyword>
<dbReference type="CDD" id="cd00464">
    <property type="entry name" value="SK"/>
    <property type="match status" value="1"/>
</dbReference>
<comment type="cofactor">
    <cofactor evidence="11">
        <name>Mg(2+)</name>
        <dbReference type="ChEBI" id="CHEBI:18420"/>
    </cofactor>
    <text evidence="11">Binds 1 Mg(2+) ion per subunit.</text>
</comment>
<evidence type="ECO:0000256" key="7">
    <source>
        <dbReference type="ARBA" id="ARBA00022777"/>
    </source>
</evidence>
<dbReference type="Gene3D" id="3.40.50.300">
    <property type="entry name" value="P-loop containing nucleotide triphosphate hydrolases"/>
    <property type="match status" value="1"/>
</dbReference>
<comment type="caution">
    <text evidence="11">Lacks conserved residue(s) required for the propagation of feature annotation.</text>
</comment>
<dbReference type="Pfam" id="PF01202">
    <property type="entry name" value="SKI"/>
    <property type="match status" value="1"/>
</dbReference>
<dbReference type="InterPro" id="IPR000623">
    <property type="entry name" value="Shikimate_kinase/TSH1"/>
</dbReference>
<feature type="binding site" evidence="11">
    <location>
        <position position="18"/>
    </location>
    <ligand>
        <name>Mg(2+)</name>
        <dbReference type="ChEBI" id="CHEBI:18420"/>
    </ligand>
</feature>
<evidence type="ECO:0000256" key="10">
    <source>
        <dbReference type="ARBA" id="ARBA00048567"/>
    </source>
</evidence>
<reference evidence="12 13" key="1">
    <citation type="submission" date="2023-04" db="EMBL/GenBank/DDBJ databases">
        <title>Luteimonas sp. M1R5S18.</title>
        <authorList>
            <person name="Sun J.-Q."/>
        </authorList>
    </citation>
    <scope>NUCLEOTIDE SEQUENCE [LARGE SCALE GENOMIC DNA]</scope>
    <source>
        <strain evidence="12 13">M1R5S18</strain>
    </source>
</reference>
<evidence type="ECO:0000256" key="2">
    <source>
        <dbReference type="ARBA" id="ARBA00006997"/>
    </source>
</evidence>
<feature type="binding site" evidence="11">
    <location>
        <begin position="14"/>
        <end position="19"/>
    </location>
    <ligand>
        <name>ATP</name>
        <dbReference type="ChEBI" id="CHEBI:30616"/>
    </ligand>
</feature>
<evidence type="ECO:0000256" key="5">
    <source>
        <dbReference type="ARBA" id="ARBA00022679"/>
    </source>
</evidence>
<evidence type="ECO:0000256" key="9">
    <source>
        <dbReference type="ARBA" id="ARBA00023141"/>
    </source>
</evidence>
<feature type="binding site" evidence="11">
    <location>
        <position position="36"/>
    </location>
    <ligand>
        <name>substrate</name>
    </ligand>
</feature>
<dbReference type="RefSeq" id="WP_280600938.1">
    <property type="nucleotide sequence ID" value="NZ_JARXRN010000021.1"/>
</dbReference>
<evidence type="ECO:0000256" key="3">
    <source>
        <dbReference type="ARBA" id="ARBA00012154"/>
    </source>
</evidence>
<feature type="binding site" evidence="11">
    <location>
        <position position="60"/>
    </location>
    <ligand>
        <name>substrate</name>
    </ligand>
</feature>
<comment type="subunit">
    <text evidence="11">Monomer.</text>
</comment>
<dbReference type="InterPro" id="IPR023000">
    <property type="entry name" value="Shikimate_kinase_CS"/>
</dbReference>
<accession>A0ABT6JI26</accession>
<protein>
    <recommendedName>
        <fullName evidence="3 11">Shikimate kinase</fullName>
        <shortName evidence="11">SK</shortName>
        <ecNumber evidence="3 11">2.7.1.71</ecNumber>
    </recommendedName>
</protein>
<evidence type="ECO:0000256" key="8">
    <source>
        <dbReference type="ARBA" id="ARBA00022840"/>
    </source>
</evidence>
<keyword evidence="11" id="KW-0963">Cytoplasm</keyword>
<organism evidence="12 13">
    <name type="scientific">Luteimonas rhizosphaericola</name>
    <dbReference type="NCBI Taxonomy" id="3042024"/>
    <lineage>
        <taxon>Bacteria</taxon>
        <taxon>Pseudomonadati</taxon>
        <taxon>Pseudomonadota</taxon>
        <taxon>Gammaproteobacteria</taxon>
        <taxon>Lysobacterales</taxon>
        <taxon>Lysobacteraceae</taxon>
        <taxon>Luteimonas</taxon>
    </lineage>
</organism>
<comment type="similarity">
    <text evidence="2 11">Belongs to the shikimate kinase family.</text>
</comment>
<evidence type="ECO:0000313" key="12">
    <source>
        <dbReference type="EMBL" id="MDH5830327.1"/>
    </source>
</evidence>
<evidence type="ECO:0000313" key="13">
    <source>
        <dbReference type="Proteomes" id="UP001156831"/>
    </source>
</evidence>
<evidence type="ECO:0000256" key="11">
    <source>
        <dbReference type="HAMAP-Rule" id="MF_00109"/>
    </source>
</evidence>
<keyword evidence="11" id="KW-0479">Metal-binding</keyword>
<evidence type="ECO:0000256" key="6">
    <source>
        <dbReference type="ARBA" id="ARBA00022741"/>
    </source>
</evidence>
<keyword evidence="13" id="KW-1185">Reference proteome</keyword>
<comment type="subcellular location">
    <subcellularLocation>
        <location evidence="11">Cytoplasm</location>
    </subcellularLocation>
</comment>
<sequence length="186" mass="20286">MNPAPNLVLVGPMGAGKSSIGRRLAGRFGLDFVDADREIEARTGASIPTIFECEGEAGFRAREAATLADLLQREGVVIATGGGAVLDAGNRGRMRERGFVVHLQVSLARQLDRLARDRSRPLLAGDDREQVLRRLTEQRAPLYAEVADLCFDTDTLFPPQAAAQLTRLLEAQWTRPPRAGLQERIA</sequence>
<feature type="binding site" evidence="11">
    <location>
        <position position="139"/>
    </location>
    <ligand>
        <name>substrate</name>
    </ligand>
</feature>
<keyword evidence="5 11" id="KW-0808">Transferase</keyword>
<comment type="caution">
    <text evidence="12">The sequence shown here is derived from an EMBL/GenBank/DDBJ whole genome shotgun (WGS) entry which is preliminary data.</text>
</comment>
<dbReference type="EC" id="2.7.1.71" evidence="3 11"/>
<keyword evidence="6 11" id="KW-0547">Nucleotide-binding</keyword>
<keyword evidence="7 11" id="KW-0418">Kinase</keyword>
<comment type="catalytic activity">
    <reaction evidence="10 11">
        <text>shikimate + ATP = 3-phosphoshikimate + ADP + H(+)</text>
        <dbReference type="Rhea" id="RHEA:13121"/>
        <dbReference type="ChEBI" id="CHEBI:15378"/>
        <dbReference type="ChEBI" id="CHEBI:30616"/>
        <dbReference type="ChEBI" id="CHEBI:36208"/>
        <dbReference type="ChEBI" id="CHEBI:145989"/>
        <dbReference type="ChEBI" id="CHEBI:456216"/>
        <dbReference type="EC" id="2.7.1.71"/>
    </reaction>
</comment>
<gene>
    <name evidence="11" type="primary">aroK</name>
    <name evidence="12" type="ORF">QFW80_07320</name>
</gene>
<name>A0ABT6JI26_9GAMM</name>
<feature type="binding site" evidence="11">
    <location>
        <position position="82"/>
    </location>
    <ligand>
        <name>substrate</name>
    </ligand>
</feature>
<dbReference type="SUPFAM" id="SSF52540">
    <property type="entry name" value="P-loop containing nucleoside triphosphate hydrolases"/>
    <property type="match status" value="1"/>
</dbReference>
<feature type="binding site" evidence="11">
    <location>
        <position position="120"/>
    </location>
    <ligand>
        <name>ATP</name>
        <dbReference type="ChEBI" id="CHEBI:30616"/>
    </ligand>
</feature>
<keyword evidence="8 11" id="KW-0067">ATP-binding</keyword>
<dbReference type="PANTHER" id="PTHR21087">
    <property type="entry name" value="SHIKIMATE KINASE"/>
    <property type="match status" value="1"/>
</dbReference>
<dbReference type="GO" id="GO:0004765">
    <property type="term" value="F:shikimate kinase activity"/>
    <property type="evidence" value="ECO:0007669"/>
    <property type="project" value="UniProtKB-EC"/>
</dbReference>
<evidence type="ECO:0000256" key="4">
    <source>
        <dbReference type="ARBA" id="ARBA00022605"/>
    </source>
</evidence>
<comment type="function">
    <text evidence="11">Catalyzes the specific phosphorylation of the 3-hydroxyl group of shikimic acid using ATP as a cosubstrate.</text>
</comment>
<dbReference type="EMBL" id="JARXRN010000021">
    <property type="protein sequence ID" value="MDH5830327.1"/>
    <property type="molecule type" value="Genomic_DNA"/>
</dbReference>
<dbReference type="HAMAP" id="MF_00109">
    <property type="entry name" value="Shikimate_kinase"/>
    <property type="match status" value="1"/>
</dbReference>
<proteinExistence type="inferred from homology"/>
<comment type="pathway">
    <text evidence="1 11">Metabolic intermediate biosynthesis; chorismate biosynthesis; chorismate from D-erythrose 4-phosphate and phosphoenolpyruvate: step 5/7.</text>
</comment>
<dbReference type="PANTHER" id="PTHR21087:SF16">
    <property type="entry name" value="SHIKIMATE KINASE 1, CHLOROPLASTIC"/>
    <property type="match status" value="1"/>
</dbReference>
<dbReference type="InterPro" id="IPR031322">
    <property type="entry name" value="Shikimate/glucono_kinase"/>
</dbReference>
<dbReference type="PROSITE" id="PS01128">
    <property type="entry name" value="SHIKIMATE_KINASE"/>
    <property type="match status" value="1"/>
</dbReference>